<accession>A0A166I182</accession>
<name>A0A166I182_9AGAM</name>
<dbReference type="AlphaFoldDB" id="A0A166I182"/>
<evidence type="ECO:0000313" key="1">
    <source>
        <dbReference type="EMBL" id="KZP19444.1"/>
    </source>
</evidence>
<gene>
    <name evidence="1" type="ORF">FIBSPDRAFT_862577</name>
</gene>
<reference evidence="1 2" key="1">
    <citation type="journal article" date="2016" name="Mol. Biol. Evol.">
        <title>Comparative Genomics of Early-Diverging Mushroom-Forming Fungi Provides Insights into the Origins of Lignocellulose Decay Capabilities.</title>
        <authorList>
            <person name="Nagy L.G."/>
            <person name="Riley R."/>
            <person name="Tritt A."/>
            <person name="Adam C."/>
            <person name="Daum C."/>
            <person name="Floudas D."/>
            <person name="Sun H."/>
            <person name="Yadav J.S."/>
            <person name="Pangilinan J."/>
            <person name="Larsson K.H."/>
            <person name="Matsuura K."/>
            <person name="Barry K."/>
            <person name="Labutti K."/>
            <person name="Kuo R."/>
            <person name="Ohm R.A."/>
            <person name="Bhattacharya S.S."/>
            <person name="Shirouzu T."/>
            <person name="Yoshinaga Y."/>
            <person name="Martin F.M."/>
            <person name="Grigoriev I.V."/>
            <person name="Hibbett D.S."/>
        </authorList>
    </citation>
    <scope>NUCLEOTIDE SEQUENCE [LARGE SCALE GENOMIC DNA]</scope>
    <source>
        <strain evidence="1 2">CBS 109695</strain>
    </source>
</reference>
<keyword evidence="2" id="KW-1185">Reference proteome</keyword>
<dbReference type="EMBL" id="KV417563">
    <property type="protein sequence ID" value="KZP19444.1"/>
    <property type="molecule type" value="Genomic_DNA"/>
</dbReference>
<dbReference type="Proteomes" id="UP000076532">
    <property type="component" value="Unassembled WGS sequence"/>
</dbReference>
<organism evidence="1 2">
    <name type="scientific">Athelia psychrophila</name>
    <dbReference type="NCBI Taxonomy" id="1759441"/>
    <lineage>
        <taxon>Eukaryota</taxon>
        <taxon>Fungi</taxon>
        <taxon>Dikarya</taxon>
        <taxon>Basidiomycota</taxon>
        <taxon>Agaricomycotina</taxon>
        <taxon>Agaricomycetes</taxon>
        <taxon>Agaricomycetidae</taxon>
        <taxon>Atheliales</taxon>
        <taxon>Atheliaceae</taxon>
        <taxon>Athelia</taxon>
    </lineage>
</organism>
<sequence length="56" mass="6027">MAACPEGSSIPPLREPLIPSLPSQCRSLALILPPLRKASRPRDVRPRADSILAKPS</sequence>
<proteinExistence type="predicted"/>
<evidence type="ECO:0000313" key="2">
    <source>
        <dbReference type="Proteomes" id="UP000076532"/>
    </source>
</evidence>
<protein>
    <submittedName>
        <fullName evidence="1">Uncharacterized protein</fullName>
    </submittedName>
</protein>